<organism evidence="2 3">
    <name type="scientific">Striga asiatica</name>
    <name type="common">Asiatic witchweed</name>
    <name type="synonym">Buchnera asiatica</name>
    <dbReference type="NCBI Taxonomy" id="4170"/>
    <lineage>
        <taxon>Eukaryota</taxon>
        <taxon>Viridiplantae</taxon>
        <taxon>Streptophyta</taxon>
        <taxon>Embryophyta</taxon>
        <taxon>Tracheophyta</taxon>
        <taxon>Spermatophyta</taxon>
        <taxon>Magnoliopsida</taxon>
        <taxon>eudicotyledons</taxon>
        <taxon>Gunneridae</taxon>
        <taxon>Pentapetalae</taxon>
        <taxon>asterids</taxon>
        <taxon>lamiids</taxon>
        <taxon>Lamiales</taxon>
        <taxon>Orobanchaceae</taxon>
        <taxon>Buchnereae</taxon>
        <taxon>Striga</taxon>
    </lineage>
</organism>
<reference evidence="3" key="1">
    <citation type="journal article" date="2019" name="Curr. Biol.">
        <title>Genome Sequence of Striga asiatica Provides Insight into the Evolution of Plant Parasitism.</title>
        <authorList>
            <person name="Yoshida S."/>
            <person name="Kim S."/>
            <person name="Wafula E.K."/>
            <person name="Tanskanen J."/>
            <person name="Kim Y.M."/>
            <person name="Honaas L."/>
            <person name="Yang Z."/>
            <person name="Spallek T."/>
            <person name="Conn C.E."/>
            <person name="Ichihashi Y."/>
            <person name="Cheong K."/>
            <person name="Cui S."/>
            <person name="Der J.P."/>
            <person name="Gundlach H."/>
            <person name="Jiao Y."/>
            <person name="Hori C."/>
            <person name="Ishida J.K."/>
            <person name="Kasahara H."/>
            <person name="Kiba T."/>
            <person name="Kim M.S."/>
            <person name="Koo N."/>
            <person name="Laohavisit A."/>
            <person name="Lee Y.H."/>
            <person name="Lumba S."/>
            <person name="McCourt P."/>
            <person name="Mortimer J.C."/>
            <person name="Mutuku J.M."/>
            <person name="Nomura T."/>
            <person name="Sasaki-Sekimoto Y."/>
            <person name="Seto Y."/>
            <person name="Wang Y."/>
            <person name="Wakatake T."/>
            <person name="Sakakibara H."/>
            <person name="Demura T."/>
            <person name="Yamaguchi S."/>
            <person name="Yoneyama K."/>
            <person name="Manabe R.I."/>
            <person name="Nelson D.C."/>
            <person name="Schulman A.H."/>
            <person name="Timko M.P."/>
            <person name="dePamphilis C.W."/>
            <person name="Choi D."/>
            <person name="Shirasu K."/>
        </authorList>
    </citation>
    <scope>NUCLEOTIDE SEQUENCE [LARGE SCALE GENOMIC DNA]</scope>
    <source>
        <strain evidence="3">cv. UVA1</strain>
    </source>
</reference>
<dbReference type="Proteomes" id="UP000325081">
    <property type="component" value="Unassembled WGS sequence"/>
</dbReference>
<name>A0A5A7R4Y2_STRAF</name>
<proteinExistence type="predicted"/>
<evidence type="ECO:0000313" key="3">
    <source>
        <dbReference type="Proteomes" id="UP000325081"/>
    </source>
</evidence>
<evidence type="ECO:0000313" key="2">
    <source>
        <dbReference type="EMBL" id="GER51787.1"/>
    </source>
</evidence>
<dbReference type="AlphaFoldDB" id="A0A5A7R4Y2"/>
<sequence length="246" mass="27254">MVDNAAGEDIGTKTTGEMFKIFETMSTNSSQKSRRGKKVTVNEVGPGNNVMAQQLAELTEQMRLLNARGAQPEFVEQYADASALQGYQARPGNDPFSNTYNPGWRNHPSFSCEQRRVNHEASIKHIETQLGQLATRVWHMEVESDKGKLPSQPEQAKAITVLRSGKVVDNKVQMPGPEDQEVTEEPESEGADAEKIKEEESGEGGRRARTTQVTKSIQAAHSFLRTNSEMRSRRSISGIFSACCPR</sequence>
<comment type="caution">
    <text evidence="2">The sequence shown here is derived from an EMBL/GenBank/DDBJ whole genome shotgun (WGS) entry which is preliminary data.</text>
</comment>
<accession>A0A5A7R4Y2</accession>
<feature type="compositionally biased region" description="Acidic residues" evidence="1">
    <location>
        <begin position="178"/>
        <end position="191"/>
    </location>
</feature>
<feature type="compositionally biased region" description="Basic and acidic residues" evidence="1">
    <location>
        <begin position="192"/>
        <end position="206"/>
    </location>
</feature>
<feature type="region of interest" description="Disordered" evidence="1">
    <location>
        <begin position="171"/>
        <end position="214"/>
    </location>
</feature>
<gene>
    <name evidence="2" type="ORF">STAS_29201</name>
</gene>
<dbReference type="OrthoDB" id="1436942at2759"/>
<protein>
    <submittedName>
        <fullName evidence="2">Integrase</fullName>
    </submittedName>
</protein>
<evidence type="ECO:0000256" key="1">
    <source>
        <dbReference type="SAM" id="MobiDB-lite"/>
    </source>
</evidence>
<keyword evidence="3" id="KW-1185">Reference proteome</keyword>
<dbReference type="EMBL" id="BKCP01009926">
    <property type="protein sequence ID" value="GER51787.1"/>
    <property type="molecule type" value="Genomic_DNA"/>
</dbReference>